<evidence type="ECO:0000256" key="1">
    <source>
        <dbReference type="SAM" id="MobiDB-lite"/>
    </source>
</evidence>
<dbReference type="Proteomes" id="UP000525686">
    <property type="component" value="Unassembled WGS sequence"/>
</dbReference>
<name>A0A7W3WPJ5_9ACTN</name>
<organism evidence="2 3">
    <name type="scientific">Streptomyces alkaliterrae</name>
    <dbReference type="NCBI Taxonomy" id="2213162"/>
    <lineage>
        <taxon>Bacteria</taxon>
        <taxon>Bacillati</taxon>
        <taxon>Actinomycetota</taxon>
        <taxon>Actinomycetes</taxon>
        <taxon>Kitasatosporales</taxon>
        <taxon>Streptomycetaceae</taxon>
        <taxon>Streptomyces</taxon>
    </lineage>
</organism>
<proteinExistence type="predicted"/>
<dbReference type="RefSeq" id="WP_181355312.1">
    <property type="nucleotide sequence ID" value="NZ_JABJWZ010000306.1"/>
</dbReference>
<comment type="caution">
    <text evidence="2">The sequence shown here is derived from an EMBL/GenBank/DDBJ whole genome shotgun (WGS) entry which is preliminary data.</text>
</comment>
<evidence type="ECO:0000313" key="3">
    <source>
        <dbReference type="Proteomes" id="UP000525686"/>
    </source>
</evidence>
<protein>
    <recommendedName>
        <fullName evidence="4">Chorismate lyase</fullName>
    </recommendedName>
</protein>
<feature type="compositionally biased region" description="Low complexity" evidence="1">
    <location>
        <begin position="157"/>
        <end position="178"/>
    </location>
</feature>
<dbReference type="InterPro" id="IPR028978">
    <property type="entry name" value="Chorismate_lyase_/UTRA_dom_sf"/>
</dbReference>
<evidence type="ECO:0008006" key="4">
    <source>
        <dbReference type="Google" id="ProtNLM"/>
    </source>
</evidence>
<dbReference type="EMBL" id="JABJWZ010000306">
    <property type="protein sequence ID" value="MBB1256163.1"/>
    <property type="molecule type" value="Genomic_DNA"/>
</dbReference>
<accession>A0A7W3WPJ5</accession>
<evidence type="ECO:0000313" key="2">
    <source>
        <dbReference type="EMBL" id="MBB1256163.1"/>
    </source>
</evidence>
<dbReference type="AlphaFoldDB" id="A0A7W3WPJ5"/>
<feature type="region of interest" description="Disordered" evidence="1">
    <location>
        <begin position="156"/>
        <end position="178"/>
    </location>
</feature>
<reference evidence="3" key="1">
    <citation type="submission" date="2020-05" db="EMBL/GenBank/DDBJ databases">
        <title>Classification of alakaliphilic streptomycetes isolated from an alkaline soil next to Lonar Crater, India and a proposal for the recognition of Streptomyces alkaliterrae sp. nov.</title>
        <authorList>
            <person name="Golinska P."/>
        </authorList>
    </citation>
    <scope>NUCLEOTIDE SEQUENCE [LARGE SCALE GENOMIC DNA]</scope>
    <source>
        <strain evidence="3">OF3</strain>
    </source>
</reference>
<dbReference type="SUPFAM" id="SSF64288">
    <property type="entry name" value="Chorismate lyase-like"/>
    <property type="match status" value="1"/>
</dbReference>
<sequence>MTTEVTWTENARAAWADARTTGGAGDFASPLTRMLLSSEGMTTTLLEAWAGRPLRPTAVALERARPAWWPREAELLRVPEDGPELLVRRSRLVTPEGDALSRNRIVACGDMPTELRRVMGDASAPLGPALQAAGTGFRRTLLAAGTDRWAPLENVVPEGGARPEAAEPEAAGPGAAEPEAAELGAVRAEAAPPPGAGAAFKTYLLWHGEEPFAVVTEVFNPDFVPALRARRADRRPR</sequence>
<dbReference type="Gene3D" id="3.40.1410.10">
    <property type="entry name" value="Chorismate lyase-like"/>
    <property type="match status" value="2"/>
</dbReference>
<gene>
    <name evidence="2" type="ORF">H3146_22790</name>
</gene>